<comment type="caution">
    <text evidence="2">The sequence shown here is derived from an EMBL/GenBank/DDBJ whole genome shotgun (WGS) entry which is preliminary data.</text>
</comment>
<evidence type="ECO:0000256" key="1">
    <source>
        <dbReference type="SAM" id="MobiDB-lite"/>
    </source>
</evidence>
<sequence>MLNLKTVIFVLTFTPFIVLSTQLTGRAQVSSPSLGTAGSVSGGGSTGSDNNPISAPSLGTAGSMSGGGSTGSNSAPSLGTAGSMSGGGSIGSDNITVIVSTNNLRELRNAIGQLVSSGSDSLSPITFSSLRASLISDGVSPAHIEQLIVSFSRVLSQLGVPNTNFSANNLNPEKLVASTKIFKPTVTIAQDSLAEGEIALILDSNNLTEAINIYNRIVLESDDPTIIKLSRNQDFLKISKILKTLRSGII</sequence>
<dbReference type="Proteomes" id="UP000093903">
    <property type="component" value="Unassembled WGS sequence"/>
</dbReference>
<dbReference type="GeneID" id="92781168"/>
<dbReference type="AlphaFoldDB" id="A0A853MFQ1"/>
<evidence type="ECO:0000313" key="3">
    <source>
        <dbReference type="Proteomes" id="UP000093903"/>
    </source>
</evidence>
<accession>A0A853MFQ1</accession>
<gene>
    <name evidence="2" type="ORF">A9P98_14565</name>
</gene>
<name>A0A853MFQ1_9CYAN</name>
<evidence type="ECO:0000313" key="2">
    <source>
        <dbReference type="EMBL" id="OBU77362.1"/>
    </source>
</evidence>
<feature type="region of interest" description="Disordered" evidence="1">
    <location>
        <begin position="29"/>
        <end position="85"/>
    </location>
</feature>
<organism evidence="2 3">
    <name type="scientific">Cylindrospermopsis raciborskii CS-505</name>
    <dbReference type="NCBI Taxonomy" id="533240"/>
    <lineage>
        <taxon>Bacteria</taxon>
        <taxon>Bacillati</taxon>
        <taxon>Cyanobacteriota</taxon>
        <taxon>Cyanophyceae</taxon>
        <taxon>Nostocales</taxon>
        <taxon>Aphanizomenonaceae</taxon>
        <taxon>Cylindrospermopsis</taxon>
    </lineage>
</organism>
<feature type="compositionally biased region" description="Low complexity" evidence="1">
    <location>
        <begin position="71"/>
        <end position="83"/>
    </location>
</feature>
<evidence type="ECO:0008006" key="4">
    <source>
        <dbReference type="Google" id="ProtNLM"/>
    </source>
</evidence>
<dbReference type="EMBL" id="LYXA01000001">
    <property type="protein sequence ID" value="OBU77362.1"/>
    <property type="molecule type" value="Genomic_DNA"/>
</dbReference>
<dbReference type="RefSeq" id="WP_006277795.1">
    <property type="nucleotide sequence ID" value="NZ_ACYA01000047.1"/>
</dbReference>
<reference evidence="2 3" key="1">
    <citation type="submission" date="2016-05" db="EMBL/GenBank/DDBJ databases">
        <title>First complete genome of the cyanobacterium Cylindrospermopsis raciborskii CS505, containing a circular chromosome and a single extrachromosomal element.</title>
        <authorList>
            <person name="Fuentes J."/>
            <person name="Tamames J."/>
            <person name="Allen E."/>
            <person name="Plominski A."/>
            <person name="Vasquez M."/>
        </authorList>
    </citation>
    <scope>NUCLEOTIDE SEQUENCE [LARGE SCALE GENOMIC DNA]</scope>
    <source>
        <strain evidence="2 3">CS505</strain>
    </source>
</reference>
<proteinExistence type="predicted"/>
<protein>
    <recommendedName>
        <fullName evidence="4">DUF1400 domain-containing protein</fullName>
    </recommendedName>
</protein>